<accession>A0A0M3KE28</accession>
<sequence length="153" mass="17568">MSPKQKKSSRRKSRDSGESIDKTQDRFTMSTESSSIQRPVPRSARQKHSSKAIDRRQRKRSKRKRHKSASPSTHSTSSTKVITPHSPKTRVDVSSAPTSPNREQRRILTPDSFPDLFEEKSITIICPGGAAVRCFLSFIKFLYFISYFYQLLF</sequence>
<evidence type="ECO:0000313" key="5">
    <source>
        <dbReference type="WBParaSite" id="ASIM_0001923301-mRNA-1"/>
    </source>
</evidence>
<feature type="compositionally biased region" description="Low complexity" evidence="1">
    <location>
        <begin position="69"/>
        <end position="79"/>
    </location>
</feature>
<feature type="transmembrane region" description="Helical" evidence="2">
    <location>
        <begin position="130"/>
        <end position="149"/>
    </location>
</feature>
<dbReference type="AlphaFoldDB" id="A0A0M3KE28"/>
<feature type="compositionally biased region" description="Polar residues" evidence="1">
    <location>
        <begin position="26"/>
        <end position="37"/>
    </location>
</feature>
<dbReference type="EMBL" id="UYRR01035807">
    <property type="protein sequence ID" value="VDK65571.1"/>
    <property type="molecule type" value="Genomic_DNA"/>
</dbReference>
<organism evidence="5">
    <name type="scientific">Anisakis simplex</name>
    <name type="common">Herring worm</name>
    <dbReference type="NCBI Taxonomy" id="6269"/>
    <lineage>
        <taxon>Eukaryota</taxon>
        <taxon>Metazoa</taxon>
        <taxon>Ecdysozoa</taxon>
        <taxon>Nematoda</taxon>
        <taxon>Chromadorea</taxon>
        <taxon>Rhabditida</taxon>
        <taxon>Spirurina</taxon>
        <taxon>Ascaridomorpha</taxon>
        <taxon>Ascaridoidea</taxon>
        <taxon>Anisakidae</taxon>
        <taxon>Anisakis</taxon>
        <taxon>Anisakis simplex complex</taxon>
    </lineage>
</organism>
<reference evidence="5" key="1">
    <citation type="submission" date="2017-02" db="UniProtKB">
        <authorList>
            <consortium name="WormBaseParasite"/>
        </authorList>
    </citation>
    <scope>IDENTIFICATION</scope>
</reference>
<evidence type="ECO:0000313" key="3">
    <source>
        <dbReference type="EMBL" id="VDK65571.1"/>
    </source>
</evidence>
<proteinExistence type="predicted"/>
<evidence type="ECO:0000256" key="2">
    <source>
        <dbReference type="SAM" id="Phobius"/>
    </source>
</evidence>
<evidence type="ECO:0000256" key="1">
    <source>
        <dbReference type="SAM" id="MobiDB-lite"/>
    </source>
</evidence>
<keyword evidence="2" id="KW-0812">Transmembrane</keyword>
<gene>
    <name evidence="3" type="ORF">ASIM_LOCUS18626</name>
</gene>
<reference evidence="3 4" key="2">
    <citation type="submission" date="2018-11" db="EMBL/GenBank/DDBJ databases">
        <authorList>
            <consortium name="Pathogen Informatics"/>
        </authorList>
    </citation>
    <scope>NUCLEOTIDE SEQUENCE [LARGE SCALE GENOMIC DNA]</scope>
</reference>
<keyword evidence="4" id="KW-1185">Reference proteome</keyword>
<protein>
    <submittedName>
        <fullName evidence="5">Transformer-like protein A</fullName>
    </submittedName>
</protein>
<dbReference type="WBParaSite" id="ASIM_0001923301-mRNA-1">
    <property type="protein sequence ID" value="ASIM_0001923301-mRNA-1"/>
    <property type="gene ID" value="ASIM_0001923301"/>
</dbReference>
<evidence type="ECO:0000313" key="4">
    <source>
        <dbReference type="Proteomes" id="UP000267096"/>
    </source>
</evidence>
<feature type="compositionally biased region" description="Basic and acidic residues" evidence="1">
    <location>
        <begin position="14"/>
        <end position="25"/>
    </location>
</feature>
<dbReference type="Proteomes" id="UP000267096">
    <property type="component" value="Unassembled WGS sequence"/>
</dbReference>
<name>A0A0M3KE28_ANISI</name>
<feature type="region of interest" description="Disordered" evidence="1">
    <location>
        <begin position="1"/>
        <end position="107"/>
    </location>
</feature>
<keyword evidence="2" id="KW-1133">Transmembrane helix</keyword>
<feature type="compositionally biased region" description="Basic residues" evidence="1">
    <location>
        <begin position="1"/>
        <end position="13"/>
    </location>
</feature>
<keyword evidence="2" id="KW-0472">Membrane</keyword>
<feature type="compositionally biased region" description="Basic residues" evidence="1">
    <location>
        <begin position="44"/>
        <end position="68"/>
    </location>
</feature>